<keyword evidence="6 8" id="KW-0067">ATP-binding</keyword>
<evidence type="ECO:0000256" key="1">
    <source>
        <dbReference type="ARBA" id="ARBA00000085"/>
    </source>
</evidence>
<protein>
    <recommendedName>
        <fullName evidence="2">histidine kinase</fullName>
        <ecNumber evidence="2">2.7.13.3</ecNumber>
    </recommendedName>
</protein>
<evidence type="ECO:0000256" key="5">
    <source>
        <dbReference type="ARBA" id="ARBA00022777"/>
    </source>
</evidence>
<evidence type="ECO:0000313" key="8">
    <source>
        <dbReference type="EMBL" id="WXB14294.1"/>
    </source>
</evidence>
<evidence type="ECO:0000256" key="6">
    <source>
        <dbReference type="ARBA" id="ARBA00022840"/>
    </source>
</evidence>
<evidence type="ECO:0000256" key="4">
    <source>
        <dbReference type="ARBA" id="ARBA00022741"/>
    </source>
</evidence>
<dbReference type="RefSeq" id="WP_394823914.1">
    <property type="nucleotide sequence ID" value="NZ_CP089984.1"/>
</dbReference>
<dbReference type="InterPro" id="IPR036890">
    <property type="entry name" value="HATPase_C_sf"/>
</dbReference>
<dbReference type="InterPro" id="IPR003594">
    <property type="entry name" value="HATPase_dom"/>
</dbReference>
<keyword evidence="9" id="KW-1185">Reference proteome</keyword>
<accession>A0ABZ2LXG2</accession>
<dbReference type="PANTHER" id="PTHR44936:SF10">
    <property type="entry name" value="SENSOR PROTEIN RSTB"/>
    <property type="match status" value="1"/>
</dbReference>
<dbReference type="PRINTS" id="PR00344">
    <property type="entry name" value="BCTRLSENSOR"/>
</dbReference>
<evidence type="ECO:0000256" key="3">
    <source>
        <dbReference type="ARBA" id="ARBA00022679"/>
    </source>
</evidence>
<dbReference type="PROSITE" id="PS50109">
    <property type="entry name" value="HIS_KIN"/>
    <property type="match status" value="1"/>
</dbReference>
<sequence length="255" mass="27085">MKYERWLIVLRPDGIIMSVSGGAPLAFVGATVEACDVAAPVKEAAAKLLSSATAHAWIEREIVEADGREIELLRTEAMPLRRSMTPLFDLLARTTETLMAQAHSTSVSLRLVVGHDLPQAALLDGEKIAWGIASLVGSALRYVSGKAAQGSAEERKIQVVASVGEHEGEIVLAVIDNGPGIEPQRLEAMLRRDPTTKRAGGLALVLLDDVVAAHGGRMVIESSTSALDHGTTVKLILPVSLSPNGARARSRRPAR</sequence>
<comment type="catalytic activity">
    <reaction evidence="1">
        <text>ATP + protein L-histidine = ADP + protein N-phospho-L-histidine.</text>
        <dbReference type="EC" id="2.7.13.3"/>
    </reaction>
</comment>
<evidence type="ECO:0000259" key="7">
    <source>
        <dbReference type="PROSITE" id="PS50109"/>
    </source>
</evidence>
<dbReference type="InterPro" id="IPR050980">
    <property type="entry name" value="2C_sensor_his_kinase"/>
</dbReference>
<dbReference type="GO" id="GO:0005524">
    <property type="term" value="F:ATP binding"/>
    <property type="evidence" value="ECO:0007669"/>
    <property type="project" value="UniProtKB-KW"/>
</dbReference>
<dbReference type="Proteomes" id="UP001370348">
    <property type="component" value="Chromosome"/>
</dbReference>
<dbReference type="SMART" id="SM00387">
    <property type="entry name" value="HATPase_c"/>
    <property type="match status" value="1"/>
</dbReference>
<gene>
    <name evidence="8" type="ORF">LZC94_41525</name>
</gene>
<evidence type="ECO:0000256" key="2">
    <source>
        <dbReference type="ARBA" id="ARBA00012438"/>
    </source>
</evidence>
<keyword evidence="5" id="KW-0418">Kinase</keyword>
<dbReference type="InterPro" id="IPR004358">
    <property type="entry name" value="Sig_transdc_His_kin-like_C"/>
</dbReference>
<proteinExistence type="predicted"/>
<dbReference type="InterPro" id="IPR005467">
    <property type="entry name" value="His_kinase_dom"/>
</dbReference>
<dbReference type="Gene3D" id="3.30.565.10">
    <property type="entry name" value="Histidine kinase-like ATPase, C-terminal domain"/>
    <property type="match status" value="1"/>
</dbReference>
<dbReference type="SUPFAM" id="SSF55874">
    <property type="entry name" value="ATPase domain of HSP90 chaperone/DNA topoisomerase II/histidine kinase"/>
    <property type="match status" value="1"/>
</dbReference>
<reference evidence="8 9" key="1">
    <citation type="submission" date="2021-12" db="EMBL/GenBank/DDBJ databases">
        <title>Discovery of the Pendulisporaceae a myxobacterial family with distinct sporulation behavior and unique specialized metabolism.</title>
        <authorList>
            <person name="Garcia R."/>
            <person name="Popoff A."/>
            <person name="Bader C.D."/>
            <person name="Loehr J."/>
            <person name="Walesch S."/>
            <person name="Walt C."/>
            <person name="Boldt J."/>
            <person name="Bunk B."/>
            <person name="Haeckl F.J.F.P.J."/>
            <person name="Gunesch A.P."/>
            <person name="Birkelbach J."/>
            <person name="Nuebel U."/>
            <person name="Pietschmann T."/>
            <person name="Bach T."/>
            <person name="Mueller R."/>
        </authorList>
    </citation>
    <scope>NUCLEOTIDE SEQUENCE [LARGE SCALE GENOMIC DNA]</scope>
    <source>
        <strain evidence="8 9">MSr11954</strain>
    </source>
</reference>
<evidence type="ECO:0000313" key="9">
    <source>
        <dbReference type="Proteomes" id="UP001370348"/>
    </source>
</evidence>
<feature type="domain" description="Histidine kinase" evidence="7">
    <location>
        <begin position="16"/>
        <end position="241"/>
    </location>
</feature>
<dbReference type="PANTHER" id="PTHR44936">
    <property type="entry name" value="SENSOR PROTEIN CREC"/>
    <property type="match status" value="1"/>
</dbReference>
<dbReference type="Pfam" id="PF02518">
    <property type="entry name" value="HATPase_c"/>
    <property type="match status" value="1"/>
</dbReference>
<dbReference type="EC" id="2.7.13.3" evidence="2"/>
<organism evidence="8 9">
    <name type="scientific">Pendulispora albinea</name>
    <dbReference type="NCBI Taxonomy" id="2741071"/>
    <lineage>
        <taxon>Bacteria</taxon>
        <taxon>Pseudomonadati</taxon>
        <taxon>Myxococcota</taxon>
        <taxon>Myxococcia</taxon>
        <taxon>Myxococcales</taxon>
        <taxon>Sorangiineae</taxon>
        <taxon>Pendulisporaceae</taxon>
        <taxon>Pendulispora</taxon>
    </lineage>
</organism>
<keyword evidence="3" id="KW-0808">Transferase</keyword>
<dbReference type="EMBL" id="CP089984">
    <property type="protein sequence ID" value="WXB14294.1"/>
    <property type="molecule type" value="Genomic_DNA"/>
</dbReference>
<name>A0ABZ2LXG2_9BACT</name>
<keyword evidence="4" id="KW-0547">Nucleotide-binding</keyword>